<dbReference type="RefSeq" id="WP_145113174.1">
    <property type="nucleotide sequence ID" value="NZ_CP036349.1"/>
</dbReference>
<dbReference type="KEGG" id="bmei:Spa11_28230"/>
<dbReference type="AlphaFoldDB" id="A0A518K9Z2"/>
<accession>A0A518K9Z2</accession>
<reference evidence="1 2" key="1">
    <citation type="submission" date="2019-02" db="EMBL/GenBank/DDBJ databases">
        <title>Deep-cultivation of Planctomycetes and their phenomic and genomic characterization uncovers novel biology.</title>
        <authorList>
            <person name="Wiegand S."/>
            <person name="Jogler M."/>
            <person name="Boedeker C."/>
            <person name="Pinto D."/>
            <person name="Vollmers J."/>
            <person name="Rivas-Marin E."/>
            <person name="Kohn T."/>
            <person name="Peeters S.H."/>
            <person name="Heuer A."/>
            <person name="Rast P."/>
            <person name="Oberbeckmann S."/>
            <person name="Bunk B."/>
            <person name="Jeske O."/>
            <person name="Meyerdierks A."/>
            <person name="Storesund J.E."/>
            <person name="Kallscheuer N."/>
            <person name="Luecker S."/>
            <person name="Lage O.M."/>
            <person name="Pohl T."/>
            <person name="Merkel B.J."/>
            <person name="Hornburger P."/>
            <person name="Mueller R.-W."/>
            <person name="Bruemmer F."/>
            <person name="Labrenz M."/>
            <person name="Spormann A.M."/>
            <person name="Op den Camp H."/>
            <person name="Overmann J."/>
            <person name="Amann R."/>
            <person name="Jetten M.S.M."/>
            <person name="Mascher T."/>
            <person name="Medema M.H."/>
            <person name="Devos D.P."/>
            <person name="Kaster A.-K."/>
            <person name="Ovreas L."/>
            <person name="Rohde M."/>
            <person name="Galperin M.Y."/>
            <person name="Jogler C."/>
        </authorList>
    </citation>
    <scope>NUCLEOTIDE SEQUENCE [LARGE SCALE GENOMIC DNA]</scope>
    <source>
        <strain evidence="1 2">Spa11</strain>
    </source>
</reference>
<proteinExistence type="predicted"/>
<name>A0A518K9Z2_9BACT</name>
<evidence type="ECO:0000313" key="2">
    <source>
        <dbReference type="Proteomes" id="UP000316426"/>
    </source>
</evidence>
<dbReference type="EMBL" id="CP036349">
    <property type="protein sequence ID" value="QDV74617.1"/>
    <property type="molecule type" value="Genomic_DNA"/>
</dbReference>
<sequence>MNEPVVEDEGAQLWVDRGARRYAPGELLTGGYRLADWRDDDLTAIEFSVLWYTAGQGEEDFFVHHFDRQKAAVLPKRHDETPYRFEVVMPASPLSYDGQIVKVCWAARLRAFFRSGKQRVIETPFWLSLPSDKPPAVETSNGEAAPLR</sequence>
<keyword evidence="2" id="KW-1185">Reference proteome</keyword>
<evidence type="ECO:0000313" key="1">
    <source>
        <dbReference type="EMBL" id="QDV74617.1"/>
    </source>
</evidence>
<dbReference type="Proteomes" id="UP000316426">
    <property type="component" value="Chromosome"/>
</dbReference>
<organism evidence="1 2">
    <name type="scientific">Botrimarina mediterranea</name>
    <dbReference type="NCBI Taxonomy" id="2528022"/>
    <lineage>
        <taxon>Bacteria</taxon>
        <taxon>Pseudomonadati</taxon>
        <taxon>Planctomycetota</taxon>
        <taxon>Planctomycetia</taxon>
        <taxon>Pirellulales</taxon>
        <taxon>Lacipirellulaceae</taxon>
        <taxon>Botrimarina</taxon>
    </lineage>
</organism>
<protein>
    <submittedName>
        <fullName evidence="1">Uncharacterized protein</fullName>
    </submittedName>
</protein>
<gene>
    <name evidence="1" type="ORF">Spa11_28230</name>
</gene>